<evidence type="ECO:0000313" key="3">
    <source>
        <dbReference type="Proteomes" id="UP000076580"/>
    </source>
</evidence>
<organism evidence="2 3">
    <name type="scientific">Drechmeria coniospora</name>
    <name type="common">Nematophagous fungus</name>
    <name type="synonym">Meria coniospora</name>
    <dbReference type="NCBI Taxonomy" id="98403"/>
    <lineage>
        <taxon>Eukaryota</taxon>
        <taxon>Fungi</taxon>
        <taxon>Dikarya</taxon>
        <taxon>Ascomycota</taxon>
        <taxon>Pezizomycotina</taxon>
        <taxon>Sordariomycetes</taxon>
        <taxon>Hypocreomycetidae</taxon>
        <taxon>Hypocreales</taxon>
        <taxon>Ophiocordycipitaceae</taxon>
        <taxon>Drechmeria</taxon>
    </lineage>
</organism>
<proteinExistence type="predicted"/>
<dbReference type="EMBL" id="LAYC01000002">
    <property type="protein sequence ID" value="KYK57058.1"/>
    <property type="molecule type" value="Genomic_DNA"/>
</dbReference>
<reference evidence="2 3" key="1">
    <citation type="journal article" date="2016" name="Sci. Rep.">
        <title>Insights into Adaptations to a Near-Obligate Nematode Endoparasitic Lifestyle from the Finished Genome of Drechmeria coniospora.</title>
        <authorList>
            <person name="Zhang L."/>
            <person name="Zhou Z."/>
            <person name="Guo Q."/>
            <person name="Fokkens L."/>
            <person name="Miskei M."/>
            <person name="Pocsi I."/>
            <person name="Zhang W."/>
            <person name="Chen M."/>
            <person name="Wang L."/>
            <person name="Sun Y."/>
            <person name="Donzelli B.G."/>
            <person name="Gibson D.M."/>
            <person name="Nelson D.R."/>
            <person name="Luo J.G."/>
            <person name="Rep M."/>
            <person name="Liu H."/>
            <person name="Yang S."/>
            <person name="Wang J."/>
            <person name="Krasnoff S.B."/>
            <person name="Xu Y."/>
            <person name="Molnar I."/>
            <person name="Lin M."/>
        </authorList>
    </citation>
    <scope>NUCLEOTIDE SEQUENCE [LARGE SCALE GENOMIC DNA]</scope>
    <source>
        <strain evidence="2 3">ARSEF 6962</strain>
    </source>
</reference>
<feature type="region of interest" description="Disordered" evidence="1">
    <location>
        <begin position="317"/>
        <end position="336"/>
    </location>
</feature>
<dbReference type="AlphaFoldDB" id="A0A151GIZ9"/>
<accession>A0A151GIZ9</accession>
<gene>
    <name evidence="2" type="ORF">DCS_04065</name>
</gene>
<keyword evidence="3" id="KW-1185">Reference proteome</keyword>
<dbReference type="GeneID" id="63716708"/>
<name>A0A151GIZ9_DRECN</name>
<feature type="region of interest" description="Disordered" evidence="1">
    <location>
        <begin position="227"/>
        <end position="249"/>
    </location>
</feature>
<dbReference type="Proteomes" id="UP000076580">
    <property type="component" value="Chromosome 02"/>
</dbReference>
<evidence type="ECO:0000256" key="1">
    <source>
        <dbReference type="SAM" id="MobiDB-lite"/>
    </source>
</evidence>
<dbReference type="InParanoid" id="A0A151GIZ9"/>
<evidence type="ECO:0000313" key="2">
    <source>
        <dbReference type="EMBL" id="KYK57058.1"/>
    </source>
</evidence>
<comment type="caution">
    <text evidence="2">The sequence shown here is derived from an EMBL/GenBank/DDBJ whole genome shotgun (WGS) entry which is preliminary data.</text>
</comment>
<protein>
    <submittedName>
        <fullName evidence="2">Uncharacterized protein</fullName>
    </submittedName>
</protein>
<sequence>MRDGRGGEKGKRCCSWSEPLAWAYGVGSAPARVVVRTPPCLQGLGVRPMALATAAAAEHGKEGTPQGRNAARMEHGWIRKVPFGREFMHRRPSFLLAASEPGGESHGEPRSSLHRRRGSGTPARAPSSPGGHDVPTVRGCASCLEPGAMTTTSRRPARGTRPVATGGPPWRRLAAARRSVQLLSSLRRQPRRTGWCESCRAVTQAAPSWRATMPPCHDAAVPQCPRLPPRSREWPSPPSSSTEAERAKRVPWSTSSLASRRPLLHPLLGLWAAASAFVCQPAEPDQGRRRANCHSLPARIHALAPSCASALVDAPTKPRRDLARPTDQGMRPSLIGHRLRPSSGAAISPMDLFATHAACCPPTSLR</sequence>
<feature type="region of interest" description="Disordered" evidence="1">
    <location>
        <begin position="96"/>
        <end position="169"/>
    </location>
</feature>
<dbReference type="RefSeq" id="XP_040656410.1">
    <property type="nucleotide sequence ID" value="XM_040801377.1"/>
</dbReference>